<dbReference type="AlphaFoldDB" id="A0A0D0E853"/>
<reference evidence="2 3" key="1">
    <citation type="submission" date="2014-04" db="EMBL/GenBank/DDBJ databases">
        <authorList>
            <consortium name="DOE Joint Genome Institute"/>
            <person name="Kuo A."/>
            <person name="Kohler A."/>
            <person name="Jargeat P."/>
            <person name="Nagy L.G."/>
            <person name="Floudas D."/>
            <person name="Copeland A."/>
            <person name="Barry K.W."/>
            <person name="Cichocki N."/>
            <person name="Veneault-Fourrey C."/>
            <person name="LaButti K."/>
            <person name="Lindquist E.A."/>
            <person name="Lipzen A."/>
            <person name="Lundell T."/>
            <person name="Morin E."/>
            <person name="Murat C."/>
            <person name="Sun H."/>
            <person name="Tunlid A."/>
            <person name="Henrissat B."/>
            <person name="Grigoriev I.V."/>
            <person name="Hibbett D.S."/>
            <person name="Martin F."/>
            <person name="Nordberg H.P."/>
            <person name="Cantor M.N."/>
            <person name="Hua S.X."/>
        </authorList>
    </citation>
    <scope>NUCLEOTIDE SEQUENCE [LARGE SCALE GENOMIC DNA]</scope>
    <source>
        <strain evidence="2 3">Ve08.2h10</strain>
    </source>
</reference>
<sequence>MAMHTLATPLARYTLTNKQSSKESSPHIREENKKKDDSGVGRRPLLQTTHQRIQCTSVFLSLFLVSSNSPILRYPDECLRELSSDVTIPRVPSHVHHQNTSVPF</sequence>
<proteinExistence type="predicted"/>
<dbReference type="EMBL" id="KN825094">
    <property type="protein sequence ID" value="KIK94625.1"/>
    <property type="molecule type" value="Genomic_DNA"/>
</dbReference>
<name>A0A0D0E853_9AGAM</name>
<dbReference type="HOGENOM" id="CLU_2250923_0_0_1"/>
<accession>A0A0D0E853</accession>
<gene>
    <name evidence="2" type="ORF">PAXRUDRAFT_437595</name>
</gene>
<dbReference type="Proteomes" id="UP000054538">
    <property type="component" value="Unassembled WGS sequence"/>
</dbReference>
<dbReference type="InParanoid" id="A0A0D0E853"/>
<feature type="compositionally biased region" description="Basic and acidic residues" evidence="1">
    <location>
        <begin position="20"/>
        <end position="40"/>
    </location>
</feature>
<reference evidence="3" key="2">
    <citation type="submission" date="2015-01" db="EMBL/GenBank/DDBJ databases">
        <title>Evolutionary Origins and Diversification of the Mycorrhizal Mutualists.</title>
        <authorList>
            <consortium name="DOE Joint Genome Institute"/>
            <consortium name="Mycorrhizal Genomics Consortium"/>
            <person name="Kohler A."/>
            <person name="Kuo A."/>
            <person name="Nagy L.G."/>
            <person name="Floudas D."/>
            <person name="Copeland A."/>
            <person name="Barry K.W."/>
            <person name="Cichocki N."/>
            <person name="Veneault-Fourrey C."/>
            <person name="LaButti K."/>
            <person name="Lindquist E.A."/>
            <person name="Lipzen A."/>
            <person name="Lundell T."/>
            <person name="Morin E."/>
            <person name="Murat C."/>
            <person name="Riley R."/>
            <person name="Ohm R."/>
            <person name="Sun H."/>
            <person name="Tunlid A."/>
            <person name="Henrissat B."/>
            <person name="Grigoriev I.V."/>
            <person name="Hibbett D.S."/>
            <person name="Martin F."/>
        </authorList>
    </citation>
    <scope>NUCLEOTIDE SEQUENCE [LARGE SCALE GENOMIC DNA]</scope>
    <source>
        <strain evidence="3">Ve08.2h10</strain>
    </source>
</reference>
<feature type="region of interest" description="Disordered" evidence="1">
    <location>
        <begin position="1"/>
        <end position="47"/>
    </location>
</feature>
<keyword evidence="3" id="KW-1185">Reference proteome</keyword>
<evidence type="ECO:0000313" key="3">
    <source>
        <dbReference type="Proteomes" id="UP000054538"/>
    </source>
</evidence>
<organism evidence="2 3">
    <name type="scientific">Paxillus rubicundulus Ve08.2h10</name>
    <dbReference type="NCBI Taxonomy" id="930991"/>
    <lineage>
        <taxon>Eukaryota</taxon>
        <taxon>Fungi</taxon>
        <taxon>Dikarya</taxon>
        <taxon>Basidiomycota</taxon>
        <taxon>Agaricomycotina</taxon>
        <taxon>Agaricomycetes</taxon>
        <taxon>Agaricomycetidae</taxon>
        <taxon>Boletales</taxon>
        <taxon>Paxilineae</taxon>
        <taxon>Paxillaceae</taxon>
        <taxon>Paxillus</taxon>
    </lineage>
</organism>
<evidence type="ECO:0000313" key="2">
    <source>
        <dbReference type="EMBL" id="KIK94625.1"/>
    </source>
</evidence>
<evidence type="ECO:0000256" key="1">
    <source>
        <dbReference type="SAM" id="MobiDB-lite"/>
    </source>
</evidence>
<protein>
    <submittedName>
        <fullName evidence="2">Unplaced genomic scaffold scaffold_272, whole genome shotgun sequence</fullName>
    </submittedName>
</protein>